<evidence type="ECO:0000313" key="1">
    <source>
        <dbReference type="EMBL" id="OFC35668.1"/>
    </source>
</evidence>
<sequence length="61" mass="6929">MGMETGIYDGIGYSIGSFRIHLGILETHLDIGIKIHGSLQPWAQFTDCFCRRQKPFGVFLR</sequence>
<protein>
    <submittedName>
        <fullName evidence="1">Uncharacterized protein</fullName>
    </submittedName>
</protein>
<reference evidence="1 2" key="1">
    <citation type="submission" date="2016-06" db="EMBL/GenBank/DDBJ databases">
        <title>Gene turnover analysis identifies the evolutionary adaptation of the extremophile Acidithiobacillus caldus.</title>
        <authorList>
            <person name="Zhang X."/>
        </authorList>
    </citation>
    <scope>NUCLEOTIDE SEQUENCE [LARGE SCALE GENOMIC DNA]</scope>
    <source>
        <strain evidence="1 2">DX</strain>
    </source>
</reference>
<proteinExistence type="predicted"/>
<name>A0A1E7YN63_9PROT</name>
<organism evidence="1 2">
    <name type="scientific">Acidithiobacillus caldus</name>
    <dbReference type="NCBI Taxonomy" id="33059"/>
    <lineage>
        <taxon>Bacteria</taxon>
        <taxon>Pseudomonadati</taxon>
        <taxon>Pseudomonadota</taxon>
        <taxon>Acidithiobacillia</taxon>
        <taxon>Acidithiobacillales</taxon>
        <taxon>Acidithiobacillaceae</taxon>
        <taxon>Acidithiobacillus</taxon>
    </lineage>
</organism>
<dbReference type="Proteomes" id="UP000175616">
    <property type="component" value="Unassembled WGS sequence"/>
</dbReference>
<accession>A0A1E7YN63</accession>
<gene>
    <name evidence="1" type="ORF">BAE27_07280</name>
</gene>
<comment type="caution">
    <text evidence="1">The sequence shown here is derived from an EMBL/GenBank/DDBJ whole genome shotgun (WGS) entry which is preliminary data.</text>
</comment>
<dbReference type="AlphaFoldDB" id="A0A1E7YN63"/>
<dbReference type="EMBL" id="LZYE01000191">
    <property type="protein sequence ID" value="OFC35668.1"/>
    <property type="molecule type" value="Genomic_DNA"/>
</dbReference>
<evidence type="ECO:0000313" key="2">
    <source>
        <dbReference type="Proteomes" id="UP000175616"/>
    </source>
</evidence>